<evidence type="ECO:0000313" key="5">
    <source>
        <dbReference type="Proteomes" id="UP000831720"/>
    </source>
</evidence>
<keyword evidence="1 4" id="KW-0696">RNA-directed RNA polymerase</keyword>
<dbReference type="PANTHER" id="PTHR34456">
    <property type="entry name" value="MITOVIRUS RNA-DEPENDENT RNA POLYMERASE"/>
    <property type="match status" value="1"/>
</dbReference>
<sequence length="840" mass="94462">MMLVNFLVYKIKQTRINFLTTMTLLNNNNLTNITVMITSINSFNSNRFYTTKLNTSKLNTLTISDMNIPKLNIARNQKRLVNTSKAIISFIQTQTVLSENSKMTLISLMTFMENMFLKNPLGYVGTTKMLANWVKVNAGLKPNKRTIGSIPQLMWLSDAHCPNVLFEPMMDFDNADLTEKRQFLTVMMSILEIYNVLLVPKDMTLSTITDPMVEGSKFDGVVNISTALKNIGLDPSEFAKNLQRATLGHDPHHSSASGPNGHALWESHLDAQAILKDEGLSKTIESFCSLVGREEFWLRLKGAANSPSFFKQFSGDLLHSKLHYILEKGDKVRVVAILDWWTQDLLCPLHNTLASFLKKLETDGTFDQDKISSKVREFTANPNLEVFSLDLTAATDRLPVKLQAKILDAICGIEGFGDLWSALLTERDFRLPTGNSVRYSVGQPMGAKSSFPMLALTHHLIVMEAANRALVSNFKDYVVLGDDIVIANRAVADKYSAIMKELGMELSKNKSIWAETGTRQFSIAEICRRLFMDGSEVSALPVRLIANAIDFNHTIYQLQDEMDKRSQILDREKYKYFLASLITNRQGLEMISGLNLLKPLLTGMKSNISILQPKDLIGDLWRRLFSVETFDLIQVFMFTICQEQLKRLGIMVKDTASSYDVIMKAGKLTNATGIGFALVKEEGQDPVLEYKPFINFTPDDMSDWSLTGEFHPAHEVIKADIQRVNTLLMELSVASSDSLISKFINGIVDSLKLAALEMNVDRKLSDANTGRKLLEQTARNIEIMNSRDNQTLSFSVKLDPFNIIWNLKLVKGGHLSVYRSASKVTTTLKDSINKFNNLLK</sequence>
<dbReference type="RefSeq" id="YP_010800186.1">
    <property type="nucleotide sequence ID" value="NC_076733.1"/>
</dbReference>
<reference evidence="4" key="1">
    <citation type="submission" date="2019-09" db="EMBL/GenBank/DDBJ databases">
        <authorList>
            <person name="Li S."/>
        </authorList>
    </citation>
    <scope>NUCLEOTIDE SEQUENCE</scope>
    <source>
        <strain evidence="4">RR17</strain>
    </source>
</reference>
<dbReference type="GeneID" id="80538657"/>
<keyword evidence="2" id="KW-0808">Transferase</keyword>
<proteinExistence type="predicted"/>
<evidence type="ECO:0000256" key="2">
    <source>
        <dbReference type="ARBA" id="ARBA00022679"/>
    </source>
</evidence>
<dbReference type="InterPro" id="IPR008686">
    <property type="entry name" value="RNA_pol_mitovir"/>
</dbReference>
<keyword evidence="5" id="KW-1185">Reference proteome</keyword>
<evidence type="ECO:0000256" key="3">
    <source>
        <dbReference type="ARBA" id="ARBA00022695"/>
    </source>
</evidence>
<dbReference type="EMBL" id="MN448505">
    <property type="protein sequence ID" value="QIS79099.1"/>
    <property type="molecule type" value="Genomic_RNA"/>
</dbReference>
<protein>
    <submittedName>
        <fullName evidence="4">RNA-dependent RNA polymerase</fullName>
    </submittedName>
</protein>
<name>A0ABX6K973_9VIRU</name>
<evidence type="ECO:0000256" key="1">
    <source>
        <dbReference type="ARBA" id="ARBA00022484"/>
    </source>
</evidence>
<dbReference type="Pfam" id="PF05919">
    <property type="entry name" value="Mitovir_RNA_pol"/>
    <property type="match status" value="1"/>
</dbReference>
<dbReference type="PANTHER" id="PTHR34456:SF9">
    <property type="entry name" value="MITOVIRUS RNA-DEPENDENT RNA POLYMERASE"/>
    <property type="match status" value="1"/>
</dbReference>
<dbReference type="InterPro" id="IPR043502">
    <property type="entry name" value="DNA/RNA_pol_sf"/>
</dbReference>
<keyword evidence="3" id="KW-0548">Nucleotidyltransferase</keyword>
<organism evidence="4 5">
    <name type="scientific">Rhizoctonia solani mitovirus 39</name>
    <dbReference type="NCBI Taxonomy" id="2720486"/>
    <lineage>
        <taxon>Viruses</taxon>
        <taxon>Riboviria</taxon>
        <taxon>Orthornavirae</taxon>
        <taxon>Lenarviricota</taxon>
        <taxon>Howeltoviricetes</taxon>
        <taxon>Cryppavirales</taxon>
        <taxon>Mitoviridae</taxon>
        <taxon>Triamitovirus</taxon>
        <taxon>Triamitovirus rhso39</taxon>
    </lineage>
</organism>
<accession>A0ABX6K973</accession>
<dbReference type="SUPFAM" id="SSF56672">
    <property type="entry name" value="DNA/RNA polymerases"/>
    <property type="match status" value="1"/>
</dbReference>
<dbReference type="Proteomes" id="UP000831720">
    <property type="component" value="Segment"/>
</dbReference>
<dbReference type="GO" id="GO:0003968">
    <property type="term" value="F:RNA-directed RNA polymerase activity"/>
    <property type="evidence" value="ECO:0007669"/>
    <property type="project" value="UniProtKB-KW"/>
</dbReference>
<evidence type="ECO:0000313" key="4">
    <source>
        <dbReference type="EMBL" id="QIS79099.1"/>
    </source>
</evidence>